<reference evidence="2 3" key="1">
    <citation type="journal article" date="2023" name="G3 (Bethesda)">
        <title>A chromosome-level genome assembly of Zasmidium syzygii isolated from banana leaves.</title>
        <authorList>
            <person name="van Westerhoven A.C."/>
            <person name="Mehrabi R."/>
            <person name="Talebi R."/>
            <person name="Steentjes M.B.F."/>
            <person name="Corcolon B."/>
            <person name="Chong P.A."/>
            <person name="Kema G.H.J."/>
            <person name="Seidl M.F."/>
        </authorList>
    </citation>
    <scope>NUCLEOTIDE SEQUENCE [LARGE SCALE GENOMIC DNA]</scope>
    <source>
        <strain evidence="2 3">P124</strain>
    </source>
</reference>
<proteinExistence type="predicted"/>
<name>A0ABR0F489_ZASCE</name>
<evidence type="ECO:0000256" key="1">
    <source>
        <dbReference type="SAM" id="MobiDB-lite"/>
    </source>
</evidence>
<dbReference type="EMBL" id="JAXOVC010000001">
    <property type="protein sequence ID" value="KAK4508712.1"/>
    <property type="molecule type" value="Genomic_DNA"/>
</dbReference>
<gene>
    <name evidence="2" type="ORF">PRZ48_002451</name>
</gene>
<comment type="caution">
    <text evidence="2">The sequence shown here is derived from an EMBL/GenBank/DDBJ whole genome shotgun (WGS) entry which is preliminary data.</text>
</comment>
<protein>
    <submittedName>
        <fullName evidence="2">Uncharacterized protein</fullName>
    </submittedName>
</protein>
<keyword evidence="3" id="KW-1185">Reference proteome</keyword>
<evidence type="ECO:0000313" key="3">
    <source>
        <dbReference type="Proteomes" id="UP001305779"/>
    </source>
</evidence>
<feature type="compositionally biased region" description="Polar residues" evidence="1">
    <location>
        <begin position="33"/>
        <end position="51"/>
    </location>
</feature>
<feature type="region of interest" description="Disordered" evidence="1">
    <location>
        <begin position="1"/>
        <end position="92"/>
    </location>
</feature>
<feature type="compositionally biased region" description="Low complexity" evidence="1">
    <location>
        <begin position="9"/>
        <end position="23"/>
    </location>
</feature>
<organism evidence="2 3">
    <name type="scientific">Zasmidium cellare</name>
    <name type="common">Wine cellar mold</name>
    <name type="synonym">Racodium cellare</name>
    <dbReference type="NCBI Taxonomy" id="395010"/>
    <lineage>
        <taxon>Eukaryota</taxon>
        <taxon>Fungi</taxon>
        <taxon>Dikarya</taxon>
        <taxon>Ascomycota</taxon>
        <taxon>Pezizomycotina</taxon>
        <taxon>Dothideomycetes</taxon>
        <taxon>Dothideomycetidae</taxon>
        <taxon>Mycosphaerellales</taxon>
        <taxon>Mycosphaerellaceae</taxon>
        <taxon>Zasmidium</taxon>
    </lineage>
</organism>
<accession>A0ABR0F489</accession>
<dbReference type="Proteomes" id="UP001305779">
    <property type="component" value="Unassembled WGS sequence"/>
</dbReference>
<sequence length="255" mass="29004">MPKDGVKSKYTPTATKGTTTYDPDWTRDRASRLNGQLNQQRASKVPSQGPTFQDGPRAKPFLAEDRALKRPSNSRTNHPPADEDRAQKPPPNPLLKYLYDPNPTAINYTTFAGTRAIAEDPSHPYHIRTIRRLEAFDPTKLHWRVQVPTEVSKKSAIRNWAKKRVKRVLARELEKREKEGEGLRGALLVILSKDPKVALTFGEEEAERTVVSILEDVGRKQRLGRRLGPNVLPLRRLREVPEPNAYEPLVEEPWG</sequence>
<evidence type="ECO:0000313" key="2">
    <source>
        <dbReference type="EMBL" id="KAK4508712.1"/>
    </source>
</evidence>